<dbReference type="Proteomes" id="UP000251714">
    <property type="component" value="Unassembled WGS sequence"/>
</dbReference>
<evidence type="ECO:0000256" key="1">
    <source>
        <dbReference type="SAM" id="MobiDB-lite"/>
    </source>
</evidence>
<feature type="compositionally biased region" description="Basic and acidic residues" evidence="1">
    <location>
        <begin position="215"/>
        <end position="241"/>
    </location>
</feature>
<evidence type="ECO:0000313" key="2">
    <source>
        <dbReference type="EMBL" id="RBA14414.1"/>
    </source>
</evidence>
<feature type="region of interest" description="Disordered" evidence="1">
    <location>
        <begin position="193"/>
        <end position="274"/>
    </location>
</feature>
<accession>A0A365N0T5</accession>
<proteinExistence type="predicted"/>
<reference evidence="2 3" key="1">
    <citation type="submission" date="2017-12" db="EMBL/GenBank/DDBJ databases">
        <title>Genome sequence of the mycotoxigenic crop pathogen Fusarium proliferatum, strain ITEM 2341 from Date Palm.</title>
        <authorList>
            <person name="Almiman B.F."/>
            <person name="Shittu T.A."/>
            <person name="Muthumeenakshi S."/>
            <person name="Baroncelli R."/>
            <person name="Sreenivasaprasada S."/>
        </authorList>
    </citation>
    <scope>NUCLEOTIDE SEQUENCE [LARGE SCALE GENOMIC DNA]</scope>
    <source>
        <strain evidence="2 3">ITEM 2341</strain>
    </source>
</reference>
<comment type="caution">
    <text evidence="2">The sequence shown here is derived from an EMBL/GenBank/DDBJ whole genome shotgun (WGS) entry which is preliminary data.</text>
</comment>
<protein>
    <submittedName>
        <fullName evidence="2">Uncharacterized protein</fullName>
    </submittedName>
</protein>
<dbReference type="EMBL" id="PKMI01000028">
    <property type="protein sequence ID" value="RBA14414.1"/>
    <property type="molecule type" value="Genomic_DNA"/>
</dbReference>
<sequence length="367" mass="40284">MALQIVSDHGKGRDSNPIPGLRGNGSLIEEALQSLIVLPLESQHLVRVHLGCSFRQAIQTAPAHKPYNITSIVHSARRAASALTDQTSTADEESLEARIFQAGGTRALVAFATACTEENDAYGLAKSLDKDQLDAFIRSTASIKAHPKFDLVVYNTDAAELPENTPIKRVSAPRSWKARHKKAKDTLQAANLAQLKKRKLIDDETTQMRSRRHPKPDDSAGPHTAREPTEVSDGRIFHDKIGLLANSEPLSGTPAQERGRHGGEASSRNHQCGITRTTEAIEFHCRSLEPEPLDRHPNELERLDLEQLNSSSTTAVDPFDAESVMVPDFDSEFVCDSFDTGTMPAETVFDTARVMSANFDGFHLFNT</sequence>
<name>A0A365N0T5_GIBIN</name>
<dbReference type="AlphaFoldDB" id="A0A365N0T5"/>
<gene>
    <name evidence="2" type="ORF">FPRO05_03206</name>
</gene>
<evidence type="ECO:0000313" key="3">
    <source>
        <dbReference type="Proteomes" id="UP000251714"/>
    </source>
</evidence>
<organism evidence="2 3">
    <name type="scientific">Gibberella intermedia</name>
    <name type="common">Bulb rot disease fungus</name>
    <name type="synonym">Fusarium proliferatum</name>
    <dbReference type="NCBI Taxonomy" id="948311"/>
    <lineage>
        <taxon>Eukaryota</taxon>
        <taxon>Fungi</taxon>
        <taxon>Dikarya</taxon>
        <taxon>Ascomycota</taxon>
        <taxon>Pezizomycotina</taxon>
        <taxon>Sordariomycetes</taxon>
        <taxon>Hypocreomycetidae</taxon>
        <taxon>Hypocreales</taxon>
        <taxon>Nectriaceae</taxon>
        <taxon>Fusarium</taxon>
        <taxon>Fusarium fujikuroi species complex</taxon>
    </lineage>
</organism>
<feature type="region of interest" description="Disordered" evidence="1">
    <location>
        <begin position="1"/>
        <end position="21"/>
    </location>
</feature>